<evidence type="ECO:0000259" key="4">
    <source>
        <dbReference type="SMART" id="SM00822"/>
    </source>
</evidence>
<keyword evidence="2" id="KW-0560">Oxidoreductase</keyword>
<dbReference type="RefSeq" id="WP_346095741.1">
    <property type="nucleotide sequence ID" value="NZ_BAAABY010000023.1"/>
</dbReference>
<dbReference type="SUPFAM" id="SSF51735">
    <property type="entry name" value="NAD(P)-binding Rossmann-fold domains"/>
    <property type="match status" value="1"/>
</dbReference>
<evidence type="ECO:0000256" key="1">
    <source>
        <dbReference type="ARBA" id="ARBA00006484"/>
    </source>
</evidence>
<evidence type="ECO:0000313" key="5">
    <source>
        <dbReference type="EMBL" id="GAA0466794.1"/>
    </source>
</evidence>
<dbReference type="Pfam" id="PF00106">
    <property type="entry name" value="adh_short"/>
    <property type="match status" value="1"/>
</dbReference>
<dbReference type="PROSITE" id="PS00061">
    <property type="entry name" value="ADH_SHORT"/>
    <property type="match status" value="1"/>
</dbReference>
<keyword evidence="6" id="KW-1185">Reference proteome</keyword>
<dbReference type="PIRSF" id="PIRSF000126">
    <property type="entry name" value="11-beta-HSD1"/>
    <property type="match status" value="1"/>
</dbReference>
<name>A0ABP3JZH1_9ACTN</name>
<dbReference type="Proteomes" id="UP001500909">
    <property type="component" value="Unassembled WGS sequence"/>
</dbReference>
<dbReference type="Gene3D" id="3.40.50.720">
    <property type="entry name" value="NAD(P)-binding Rossmann-like Domain"/>
    <property type="match status" value="1"/>
</dbReference>
<evidence type="ECO:0000313" key="6">
    <source>
        <dbReference type="Proteomes" id="UP001500909"/>
    </source>
</evidence>
<feature type="domain" description="Ketoreductase" evidence="4">
    <location>
        <begin position="6"/>
        <end position="186"/>
    </location>
</feature>
<dbReference type="PANTHER" id="PTHR44196">
    <property type="entry name" value="DEHYDROGENASE/REDUCTASE SDR FAMILY MEMBER 7B"/>
    <property type="match status" value="1"/>
</dbReference>
<dbReference type="InterPro" id="IPR020904">
    <property type="entry name" value="Sc_DH/Rdtase_CS"/>
</dbReference>
<evidence type="ECO:0000256" key="2">
    <source>
        <dbReference type="ARBA" id="ARBA00023002"/>
    </source>
</evidence>
<proteinExistence type="inferred from homology"/>
<comment type="similarity">
    <text evidence="1 3">Belongs to the short-chain dehydrogenases/reductases (SDR) family.</text>
</comment>
<evidence type="ECO:0000256" key="3">
    <source>
        <dbReference type="RuleBase" id="RU000363"/>
    </source>
</evidence>
<dbReference type="EMBL" id="BAAABY010000023">
    <property type="protein sequence ID" value="GAA0466794.1"/>
    <property type="molecule type" value="Genomic_DNA"/>
</dbReference>
<dbReference type="InterPro" id="IPR057326">
    <property type="entry name" value="KR_dom"/>
</dbReference>
<dbReference type="PRINTS" id="PR00081">
    <property type="entry name" value="GDHRDH"/>
</dbReference>
<reference evidence="6" key="1">
    <citation type="journal article" date="2019" name="Int. J. Syst. Evol. Microbiol.">
        <title>The Global Catalogue of Microorganisms (GCM) 10K type strain sequencing project: providing services to taxonomists for standard genome sequencing and annotation.</title>
        <authorList>
            <consortium name="The Broad Institute Genomics Platform"/>
            <consortium name="The Broad Institute Genome Sequencing Center for Infectious Disease"/>
            <person name="Wu L."/>
            <person name="Ma J."/>
        </authorList>
    </citation>
    <scope>NUCLEOTIDE SEQUENCE [LARGE SCALE GENOMIC DNA]</scope>
    <source>
        <strain evidence="6">JCM 4805</strain>
    </source>
</reference>
<sequence length="261" mass="27536">MQYSQTTALVTGASSGIGAEFARQLAGRGADLVLVARRADALEALAREIRADTGRTVEIVTADLAAERGGRLLGERILAQGIRVDTVVNCAGMGLTKAFEDSSEAELRGQLRLDVEALVELCHALLPQLRESGRGALVNIGSLTGYLPVPGMAVYAAAKAFVVRFTEALAHELRGSGLTVLAVSPGPTRTGFYAASGTDGTRTRFQSAEDVVTAALRALDRRRPPVSIVAGRANRWTRRILGLLPTRVVLHLAESRPAAAA</sequence>
<protein>
    <submittedName>
        <fullName evidence="5">SDR family NAD(P)-dependent oxidoreductase</fullName>
    </submittedName>
</protein>
<comment type="caution">
    <text evidence="5">The sequence shown here is derived from an EMBL/GenBank/DDBJ whole genome shotgun (WGS) entry which is preliminary data.</text>
</comment>
<dbReference type="InterPro" id="IPR036291">
    <property type="entry name" value="NAD(P)-bd_dom_sf"/>
</dbReference>
<dbReference type="PANTHER" id="PTHR44196:SF2">
    <property type="entry name" value="SHORT-CHAIN DEHYDROGENASE-RELATED"/>
    <property type="match status" value="1"/>
</dbReference>
<dbReference type="PRINTS" id="PR00080">
    <property type="entry name" value="SDRFAMILY"/>
</dbReference>
<accession>A0ABP3JZH1</accession>
<dbReference type="CDD" id="cd05233">
    <property type="entry name" value="SDR_c"/>
    <property type="match status" value="1"/>
</dbReference>
<dbReference type="InterPro" id="IPR002347">
    <property type="entry name" value="SDR_fam"/>
</dbReference>
<gene>
    <name evidence="5" type="ORF">GCM10010361_33720</name>
</gene>
<organism evidence="5 6">
    <name type="scientific">Streptomyces olivaceiscleroticus</name>
    <dbReference type="NCBI Taxonomy" id="68245"/>
    <lineage>
        <taxon>Bacteria</taxon>
        <taxon>Bacillati</taxon>
        <taxon>Actinomycetota</taxon>
        <taxon>Actinomycetes</taxon>
        <taxon>Kitasatosporales</taxon>
        <taxon>Streptomycetaceae</taxon>
        <taxon>Streptomyces</taxon>
    </lineage>
</organism>
<dbReference type="SMART" id="SM00822">
    <property type="entry name" value="PKS_KR"/>
    <property type="match status" value="1"/>
</dbReference>